<evidence type="ECO:0000313" key="3">
    <source>
        <dbReference type="Proteomes" id="UP000191691"/>
    </source>
</evidence>
<name>A0A1V6YIA2_PENNA</name>
<dbReference type="Gene3D" id="3.10.490.10">
    <property type="entry name" value="Gamma-glutamyl cyclotransferase-like"/>
    <property type="match status" value="1"/>
</dbReference>
<comment type="caution">
    <text evidence="2">The sequence shown here is derived from an EMBL/GenBank/DDBJ whole genome shotgun (WGS) entry which is preliminary data.</text>
</comment>
<reference evidence="3" key="1">
    <citation type="journal article" date="2017" name="Nat. Microbiol.">
        <title>Global analysis of biosynthetic gene clusters reveals vast potential of secondary metabolite production in Penicillium species.</title>
        <authorList>
            <person name="Nielsen J.C."/>
            <person name="Grijseels S."/>
            <person name="Prigent S."/>
            <person name="Ji B."/>
            <person name="Dainat J."/>
            <person name="Nielsen K.F."/>
            <person name="Frisvad J.C."/>
            <person name="Workman M."/>
            <person name="Nielsen J."/>
        </authorList>
    </citation>
    <scope>NUCLEOTIDE SEQUENCE [LARGE SCALE GENOMIC DNA]</scope>
    <source>
        <strain evidence="3">IBT 13039</strain>
    </source>
</reference>
<dbReference type="CDD" id="cd06661">
    <property type="entry name" value="GGCT_like"/>
    <property type="match status" value="1"/>
</dbReference>
<dbReference type="Pfam" id="PF06094">
    <property type="entry name" value="GGACT"/>
    <property type="match status" value="1"/>
</dbReference>
<dbReference type="InterPro" id="IPR013024">
    <property type="entry name" value="GGCT-like"/>
</dbReference>
<evidence type="ECO:0000313" key="2">
    <source>
        <dbReference type="EMBL" id="OQE87196.1"/>
    </source>
</evidence>
<feature type="domain" description="Gamma-glutamylcyclotransferase AIG2-like" evidence="1">
    <location>
        <begin position="11"/>
        <end position="104"/>
    </location>
</feature>
<organism evidence="2 3">
    <name type="scientific">Penicillium nalgiovense</name>
    <dbReference type="NCBI Taxonomy" id="60175"/>
    <lineage>
        <taxon>Eukaryota</taxon>
        <taxon>Fungi</taxon>
        <taxon>Dikarya</taxon>
        <taxon>Ascomycota</taxon>
        <taxon>Pezizomycotina</taxon>
        <taxon>Eurotiomycetes</taxon>
        <taxon>Eurotiomycetidae</taxon>
        <taxon>Eurotiales</taxon>
        <taxon>Aspergillaceae</taxon>
        <taxon>Penicillium</taxon>
    </lineage>
</organism>
<dbReference type="SUPFAM" id="SSF110857">
    <property type="entry name" value="Gamma-glutamyl cyclotransferase-like"/>
    <property type="match status" value="1"/>
</dbReference>
<gene>
    <name evidence="2" type="ORF">PENNAL_c0020G01362</name>
</gene>
<accession>A0A1V6YIA2</accession>
<dbReference type="Proteomes" id="UP000191691">
    <property type="component" value="Unassembled WGS sequence"/>
</dbReference>
<sequence length="145" mass="16439">MDPHMLSQALKLLEQPPVMGRARVTGFEIKLWGPYPAPLEKPLHSVEGVACEILSQMQLDRLAAYETDKYRLRPCLIDLLDSDDNIQKDIEGVTFMWNGQQNELREATHAHPAPFFAALTNTQQSLAVARVFYPQGFKSTLNISW</sequence>
<proteinExistence type="predicted"/>
<dbReference type="InterPro" id="IPR009288">
    <property type="entry name" value="AIG2-like_dom"/>
</dbReference>
<dbReference type="OMA" id="CEILSQM"/>
<keyword evidence="3" id="KW-1185">Reference proteome</keyword>
<evidence type="ECO:0000259" key="1">
    <source>
        <dbReference type="Pfam" id="PF06094"/>
    </source>
</evidence>
<dbReference type="EMBL" id="MOOB01000020">
    <property type="protein sequence ID" value="OQE87196.1"/>
    <property type="molecule type" value="Genomic_DNA"/>
</dbReference>
<dbReference type="STRING" id="60175.A0A1V6YIA2"/>
<dbReference type="InterPro" id="IPR036568">
    <property type="entry name" value="GGCT-like_sf"/>
</dbReference>
<dbReference type="AlphaFoldDB" id="A0A1V6YIA2"/>
<protein>
    <recommendedName>
        <fullName evidence="1">Gamma-glutamylcyclotransferase AIG2-like domain-containing protein</fullName>
    </recommendedName>
</protein>